<dbReference type="Proteomes" id="UP000268469">
    <property type="component" value="Unassembled WGS sequence"/>
</dbReference>
<feature type="domain" description="Secretion system C-terminal sorting" evidence="1">
    <location>
        <begin position="264"/>
        <end position="338"/>
    </location>
</feature>
<evidence type="ECO:0000313" key="2">
    <source>
        <dbReference type="EMBL" id="RKX68589.1"/>
    </source>
</evidence>
<reference evidence="2 3" key="1">
    <citation type="submission" date="2018-06" db="EMBL/GenBank/DDBJ databases">
        <title>Extensive metabolic versatility and redundancy in microbially diverse, dynamic hydrothermal sediments.</title>
        <authorList>
            <person name="Dombrowski N."/>
            <person name="Teske A."/>
            <person name="Baker B.J."/>
        </authorList>
    </citation>
    <scope>NUCLEOTIDE SEQUENCE [LARGE SCALE GENOMIC DNA]</scope>
    <source>
        <strain evidence="2">B36_G15</strain>
    </source>
</reference>
<accession>A0A660SCS5</accession>
<dbReference type="InterPro" id="IPR026444">
    <property type="entry name" value="Secre_tail"/>
</dbReference>
<gene>
    <name evidence="2" type="ORF">DRP53_10430</name>
</gene>
<dbReference type="EMBL" id="QNBE01000147">
    <property type="protein sequence ID" value="RKX68589.1"/>
    <property type="molecule type" value="Genomic_DNA"/>
</dbReference>
<dbReference type="Gene3D" id="2.60.40.10">
    <property type="entry name" value="Immunoglobulins"/>
    <property type="match status" value="1"/>
</dbReference>
<sequence>MQWVYRSGFGTELLDFGQYVFTPEAIGSTGNMSDWLIRNGQLNGSLYSLWSDSSLALGDVGNIGIPWNFSWDQGDTNVCFFDLDSNPYTILHKGFYAVCACTLNSAQLYDTIRLCTLRQVPIPSVSQPPNLPVRVQVTWNQPVYDTSTISSSRIDWNPIRGYAVYRSTDGSVSWVRVDTGLANPDTFIPYQTLSFEDSSVVVGQTYYYALRLIYWGSQIKDLDQAKDTVIIGSVLSGNSNSITIQPISVDETPKETPEFRFVVSPNPIKKKMKVEYSLSQPGSVTFLLYNIIGRQVKQWQIIDSKNHQQVIEVGQLPKGIYFLILETEERRVMRKIIIE</sequence>
<dbReference type="NCBIfam" id="TIGR04183">
    <property type="entry name" value="Por_Secre_tail"/>
    <property type="match status" value="1"/>
</dbReference>
<proteinExistence type="predicted"/>
<name>A0A660SCS5_UNCW3</name>
<dbReference type="Pfam" id="PF18962">
    <property type="entry name" value="Por_Secre_tail"/>
    <property type="match status" value="1"/>
</dbReference>
<protein>
    <recommendedName>
        <fullName evidence="1">Secretion system C-terminal sorting domain-containing protein</fullName>
    </recommendedName>
</protein>
<dbReference type="AlphaFoldDB" id="A0A660SCS5"/>
<evidence type="ECO:0000313" key="3">
    <source>
        <dbReference type="Proteomes" id="UP000268469"/>
    </source>
</evidence>
<comment type="caution">
    <text evidence="2">The sequence shown here is derived from an EMBL/GenBank/DDBJ whole genome shotgun (WGS) entry which is preliminary data.</text>
</comment>
<dbReference type="InterPro" id="IPR013783">
    <property type="entry name" value="Ig-like_fold"/>
</dbReference>
<organism evidence="2 3">
    <name type="scientific">candidate division WOR-3 bacterium</name>
    <dbReference type="NCBI Taxonomy" id="2052148"/>
    <lineage>
        <taxon>Bacteria</taxon>
        <taxon>Bacteria division WOR-3</taxon>
    </lineage>
</organism>
<evidence type="ECO:0000259" key="1">
    <source>
        <dbReference type="Pfam" id="PF18962"/>
    </source>
</evidence>